<dbReference type="PANTHER" id="PTHR33116:SF78">
    <property type="entry name" value="OS12G0587133 PROTEIN"/>
    <property type="match status" value="1"/>
</dbReference>
<dbReference type="EMBL" id="DF974064">
    <property type="protein sequence ID" value="GAU44687.1"/>
    <property type="molecule type" value="Genomic_DNA"/>
</dbReference>
<dbReference type="AlphaFoldDB" id="A0A2Z6PIU8"/>
<dbReference type="Pfam" id="PF13966">
    <property type="entry name" value="zf-RVT"/>
    <property type="match status" value="1"/>
</dbReference>
<feature type="domain" description="Reverse transcriptase zinc-binding" evidence="2">
    <location>
        <begin position="283"/>
        <end position="371"/>
    </location>
</feature>
<keyword evidence="1" id="KW-0732">Signal</keyword>
<dbReference type="OrthoDB" id="1748554at2759"/>
<evidence type="ECO:0000313" key="3">
    <source>
        <dbReference type="EMBL" id="GAU44687.1"/>
    </source>
</evidence>
<dbReference type="Proteomes" id="UP000242715">
    <property type="component" value="Unassembled WGS sequence"/>
</dbReference>
<feature type="signal peptide" evidence="1">
    <location>
        <begin position="1"/>
        <end position="15"/>
    </location>
</feature>
<evidence type="ECO:0000313" key="4">
    <source>
        <dbReference type="Proteomes" id="UP000242715"/>
    </source>
</evidence>
<accession>A0A2Z6PIU8</accession>
<gene>
    <name evidence="3" type="ORF">TSUD_183450</name>
</gene>
<evidence type="ECO:0000259" key="2">
    <source>
        <dbReference type="Pfam" id="PF13966"/>
    </source>
</evidence>
<sequence length="476" mass="54797">MLVGVIIADSWLAEAACVLGCRVGMIPFMYLGLPIGGEPRRLSFWEPVVNRIRSRLNVWKSRFLSFGGRLVLLKSVLTSLSVYALSFFKAPSVGKTVCMRKEAGGLGVRKLREFNEALLGKWCWRALVDKTGLWYRVLAARYGEHVGRVREGGRHGSTWWREIVRLRDAEGAEGEMGWFAAGVERRVGNGVDTFFWIDLWLGGIPLSVRFRRLFDLSQHKLKTVAEMRDFGWGSGGAAWLWRRQLWVWEEEMVVECRGLLSNIVLQNTGADKWVWWHDPGGGYTVRGAYNLLTRTDMVVEDDPTDLIWHKQVPTKVSILAWRLLRNRLPTKDNLVRRHVITPDAHFCVTGCGEVETAQHLFLSCSVFAPLWSSLRAWIGIYSADPLLLRDHCVQFSHSSGDLRARRSFLQLLWLCSVWVVWQERNNRLFKAKESTVHQLLEKIKVHSLWWMKAYNKHICHNSHMWWSSPLVCLSIA</sequence>
<protein>
    <recommendedName>
        <fullName evidence="2">Reverse transcriptase zinc-binding domain-containing protein</fullName>
    </recommendedName>
</protein>
<reference evidence="4" key="1">
    <citation type="journal article" date="2017" name="Front. Plant Sci.">
        <title>Climate Clever Clovers: New Paradigm to Reduce the Environmental Footprint of Ruminants by Breeding Low Methanogenic Forages Utilizing Haplotype Variation.</title>
        <authorList>
            <person name="Kaur P."/>
            <person name="Appels R."/>
            <person name="Bayer P.E."/>
            <person name="Keeble-Gagnere G."/>
            <person name="Wang J."/>
            <person name="Hirakawa H."/>
            <person name="Shirasawa K."/>
            <person name="Vercoe P."/>
            <person name="Stefanova K."/>
            <person name="Durmic Z."/>
            <person name="Nichols P."/>
            <person name="Revell C."/>
            <person name="Isobe S.N."/>
            <person name="Edwards D."/>
            <person name="Erskine W."/>
        </authorList>
    </citation>
    <scope>NUCLEOTIDE SEQUENCE [LARGE SCALE GENOMIC DNA]</scope>
    <source>
        <strain evidence="4">cv. Daliak</strain>
    </source>
</reference>
<feature type="chain" id="PRO_5016398883" description="Reverse transcriptase zinc-binding domain-containing protein" evidence="1">
    <location>
        <begin position="16"/>
        <end position="476"/>
    </location>
</feature>
<evidence type="ECO:0000256" key="1">
    <source>
        <dbReference type="SAM" id="SignalP"/>
    </source>
</evidence>
<keyword evidence="4" id="KW-1185">Reference proteome</keyword>
<organism evidence="3 4">
    <name type="scientific">Trifolium subterraneum</name>
    <name type="common">Subterranean clover</name>
    <dbReference type="NCBI Taxonomy" id="3900"/>
    <lineage>
        <taxon>Eukaryota</taxon>
        <taxon>Viridiplantae</taxon>
        <taxon>Streptophyta</taxon>
        <taxon>Embryophyta</taxon>
        <taxon>Tracheophyta</taxon>
        <taxon>Spermatophyta</taxon>
        <taxon>Magnoliopsida</taxon>
        <taxon>eudicotyledons</taxon>
        <taxon>Gunneridae</taxon>
        <taxon>Pentapetalae</taxon>
        <taxon>rosids</taxon>
        <taxon>fabids</taxon>
        <taxon>Fabales</taxon>
        <taxon>Fabaceae</taxon>
        <taxon>Papilionoideae</taxon>
        <taxon>50 kb inversion clade</taxon>
        <taxon>NPAAA clade</taxon>
        <taxon>Hologalegina</taxon>
        <taxon>IRL clade</taxon>
        <taxon>Trifolieae</taxon>
        <taxon>Trifolium</taxon>
    </lineage>
</organism>
<dbReference type="InterPro" id="IPR026960">
    <property type="entry name" value="RVT-Znf"/>
</dbReference>
<proteinExistence type="predicted"/>
<dbReference type="PANTHER" id="PTHR33116">
    <property type="entry name" value="REVERSE TRANSCRIPTASE ZINC-BINDING DOMAIN-CONTAINING PROTEIN-RELATED-RELATED"/>
    <property type="match status" value="1"/>
</dbReference>
<name>A0A2Z6PIU8_TRISU</name>